<dbReference type="Pfam" id="PF02310">
    <property type="entry name" value="B12-binding"/>
    <property type="match status" value="1"/>
</dbReference>
<dbReference type="RefSeq" id="WP_290316979.1">
    <property type="nucleotide sequence ID" value="NZ_JAUFPN010000136.1"/>
</dbReference>
<feature type="region of interest" description="Disordered" evidence="1">
    <location>
        <begin position="1"/>
        <end position="21"/>
    </location>
</feature>
<dbReference type="CDD" id="cd02065">
    <property type="entry name" value="B12-binding_like"/>
    <property type="match status" value="1"/>
</dbReference>
<accession>A0ABT8A649</accession>
<name>A0ABT8A649_9PROT</name>
<dbReference type="EMBL" id="JAUFPN010000136">
    <property type="protein sequence ID" value="MDN3565158.1"/>
    <property type="molecule type" value="Genomic_DNA"/>
</dbReference>
<evidence type="ECO:0000313" key="4">
    <source>
        <dbReference type="Proteomes" id="UP001529369"/>
    </source>
</evidence>
<evidence type="ECO:0000313" key="3">
    <source>
        <dbReference type="EMBL" id="MDN3565158.1"/>
    </source>
</evidence>
<comment type="caution">
    <text evidence="3">The sequence shown here is derived from an EMBL/GenBank/DDBJ whole genome shotgun (WGS) entry which is preliminary data.</text>
</comment>
<protein>
    <submittedName>
        <fullName evidence="3">Cobalamin B12-binding domain-containing protein</fullName>
    </submittedName>
</protein>
<sequence length="318" mass="33634">MADVPERSDDPHGAAGAEPILLKLRRTPARASHAPPDGMLERLGLALPSRGQSLPRKQRRTLIAKAFEAEILPRLRLQHDAAPRPAPARGANAAIVPPDIETLTTLVLHQDFDGSLACLEAHAARGVAAARISLELLAPAARRLGEMWDNDLCTFTEVTLGLGVLRRLLAALHGPAEAGRPPQDAARRVLLASIATEQHSFGLGMVADFFRRAGWDVTAETPAAAADLAEAVGQHWFAVAGLTLSTDEGIGPLALAIRAIRKASRNPLIGIMVGGPIFTARPELALLVGADLTAPDAEQAVLRAEGLRVLMSILPDRG</sequence>
<organism evidence="3 4">
    <name type="scientific">Paeniroseomonas aquatica</name>
    <dbReference type="NCBI Taxonomy" id="373043"/>
    <lineage>
        <taxon>Bacteria</taxon>
        <taxon>Pseudomonadati</taxon>
        <taxon>Pseudomonadota</taxon>
        <taxon>Alphaproteobacteria</taxon>
        <taxon>Acetobacterales</taxon>
        <taxon>Acetobacteraceae</taxon>
        <taxon>Paeniroseomonas</taxon>
    </lineage>
</organism>
<reference evidence="4" key="1">
    <citation type="journal article" date="2019" name="Int. J. Syst. Evol. Microbiol.">
        <title>The Global Catalogue of Microorganisms (GCM) 10K type strain sequencing project: providing services to taxonomists for standard genome sequencing and annotation.</title>
        <authorList>
            <consortium name="The Broad Institute Genomics Platform"/>
            <consortium name="The Broad Institute Genome Sequencing Center for Infectious Disease"/>
            <person name="Wu L."/>
            <person name="Ma J."/>
        </authorList>
    </citation>
    <scope>NUCLEOTIDE SEQUENCE [LARGE SCALE GENOMIC DNA]</scope>
    <source>
        <strain evidence="4">CECT 7131</strain>
    </source>
</reference>
<dbReference type="PROSITE" id="PS51332">
    <property type="entry name" value="B12_BINDING"/>
    <property type="match status" value="1"/>
</dbReference>
<feature type="compositionally biased region" description="Basic and acidic residues" evidence="1">
    <location>
        <begin position="1"/>
        <end position="12"/>
    </location>
</feature>
<dbReference type="InterPro" id="IPR036724">
    <property type="entry name" value="Cobalamin-bd_sf"/>
</dbReference>
<dbReference type="InterPro" id="IPR006158">
    <property type="entry name" value="Cobalamin-bd"/>
</dbReference>
<dbReference type="SUPFAM" id="SSF52242">
    <property type="entry name" value="Cobalamin (vitamin B12)-binding domain"/>
    <property type="match status" value="1"/>
</dbReference>
<evidence type="ECO:0000259" key="2">
    <source>
        <dbReference type="PROSITE" id="PS51332"/>
    </source>
</evidence>
<gene>
    <name evidence="3" type="ORF">QWZ14_12375</name>
</gene>
<feature type="domain" description="B12-binding" evidence="2">
    <location>
        <begin position="186"/>
        <end position="318"/>
    </location>
</feature>
<dbReference type="Proteomes" id="UP001529369">
    <property type="component" value="Unassembled WGS sequence"/>
</dbReference>
<proteinExistence type="predicted"/>
<dbReference type="Gene3D" id="3.40.50.280">
    <property type="entry name" value="Cobalamin-binding domain"/>
    <property type="match status" value="1"/>
</dbReference>
<evidence type="ECO:0000256" key="1">
    <source>
        <dbReference type="SAM" id="MobiDB-lite"/>
    </source>
</evidence>
<keyword evidence="4" id="KW-1185">Reference proteome</keyword>